<gene>
    <name evidence="5" type="ORF">GTHE00462_LOCUS18025</name>
</gene>
<evidence type="ECO:0000256" key="2">
    <source>
        <dbReference type="SAM" id="Coils"/>
    </source>
</evidence>
<evidence type="ECO:0000256" key="1">
    <source>
        <dbReference type="ARBA" id="ARBA00023054"/>
    </source>
</evidence>
<feature type="coiled-coil region" evidence="2">
    <location>
        <begin position="260"/>
        <end position="364"/>
    </location>
</feature>
<evidence type="ECO:0000313" key="5">
    <source>
        <dbReference type="EMBL" id="CAE2304865.1"/>
    </source>
</evidence>
<dbReference type="PANTHER" id="PTHR18870">
    <property type="entry name" value="PROTEIN TAG-278-RELATED"/>
    <property type="match status" value="1"/>
</dbReference>
<accession>A0A7S4KT59</accession>
<organism evidence="5">
    <name type="scientific">Guillardia theta</name>
    <name type="common">Cryptophyte</name>
    <name type="synonym">Cryptomonas phi</name>
    <dbReference type="NCBI Taxonomy" id="55529"/>
    <lineage>
        <taxon>Eukaryota</taxon>
        <taxon>Cryptophyceae</taxon>
        <taxon>Pyrenomonadales</taxon>
        <taxon>Geminigeraceae</taxon>
        <taxon>Guillardia</taxon>
    </lineage>
</organism>
<feature type="coiled-coil region" evidence="2">
    <location>
        <begin position="111"/>
        <end position="138"/>
    </location>
</feature>
<dbReference type="InterPro" id="IPR039478">
    <property type="entry name" value="FAM184A/B_N"/>
</dbReference>
<dbReference type="PANTHER" id="PTHR18870:SF9">
    <property type="entry name" value="PROTEIN TAG-278-RELATED"/>
    <property type="match status" value="1"/>
</dbReference>
<reference evidence="5" key="1">
    <citation type="submission" date="2021-01" db="EMBL/GenBank/DDBJ databases">
        <authorList>
            <person name="Corre E."/>
            <person name="Pelletier E."/>
            <person name="Niang G."/>
            <person name="Scheremetjew M."/>
            <person name="Finn R."/>
            <person name="Kale V."/>
            <person name="Holt S."/>
            <person name="Cochrane G."/>
            <person name="Meng A."/>
            <person name="Brown T."/>
            <person name="Cohen L."/>
        </authorList>
    </citation>
    <scope>NUCLEOTIDE SEQUENCE</scope>
    <source>
        <strain evidence="5">CCMP 2712</strain>
    </source>
</reference>
<name>A0A7S4KT59_GUITH</name>
<evidence type="ECO:0000256" key="3">
    <source>
        <dbReference type="SAM" id="MobiDB-lite"/>
    </source>
</evidence>
<feature type="coiled-coil region" evidence="2">
    <location>
        <begin position="395"/>
        <end position="621"/>
    </location>
</feature>
<keyword evidence="1 2" id="KW-0175">Coiled coil</keyword>
<dbReference type="EMBL" id="HBKN01022956">
    <property type="protein sequence ID" value="CAE2304865.1"/>
    <property type="molecule type" value="Transcribed_RNA"/>
</dbReference>
<feature type="compositionally biased region" description="Polar residues" evidence="3">
    <location>
        <begin position="811"/>
        <end position="821"/>
    </location>
</feature>
<dbReference type="AlphaFoldDB" id="A0A7S4KT59"/>
<evidence type="ECO:0000259" key="4">
    <source>
        <dbReference type="Pfam" id="PF15665"/>
    </source>
</evidence>
<feature type="domain" description="Protein FAM184A/B N-terminal" evidence="4">
    <location>
        <begin position="28"/>
        <end position="230"/>
    </location>
</feature>
<feature type="coiled-coil region" evidence="2">
    <location>
        <begin position="694"/>
        <end position="743"/>
    </location>
</feature>
<feature type="region of interest" description="Disordered" evidence="3">
    <location>
        <begin position="798"/>
        <end position="821"/>
    </location>
</feature>
<feature type="coiled-coil region" evidence="2">
    <location>
        <begin position="176"/>
        <end position="211"/>
    </location>
</feature>
<proteinExistence type="predicted"/>
<protein>
    <recommendedName>
        <fullName evidence="4">Protein FAM184A/B N-terminal domain-containing protein</fullName>
    </recommendedName>
</protein>
<sequence>MNDEGIEYGTLEVSHYKMSKKIAQLTRVISMLVNKNEEQEYEKQYLSEAFEIEIGRVVDEANTLLNEARAAAGPDGSKMEATDMIRALSKQHETEKKNAYHEFTDYKMRVKEREKMLVEQFERKVDSMTRELTDLREQFEHNTRAFAETMQLMQAEKGEDVERLKMDHDNQIADLINKSTKRLNETLAEKARSEEELRSQLKAEFEQALEQTQKSAEDRVRYIRQEEEIKNRANMESIRRELGAEIDRYRLAEASLRHTVSELQQRCADYELTLARREKELHDLEQRKAEEADMEYQKSRQMIDRLEREIARMDDSHKKELEDTSLRLLEQANERVRDVETKYISQLNEATRTAEDRLEKQEKLIKTQMNDLFLKLQNDFAEQSKNAAQLMQDKEDEWRARETDLKDQIEALDRRNRAEKQELEKEFNAKLKETLVNLRATEAEGQRIAVERDQLRMQNESLSATLHETKRSFLREQESKAKEFDEKDRSRQTHIEELEKNLKVLYASDEKARELEHYNKVMQNRLNDLEATHEEEKAKLIERHSKEMLKLKGELERQKQLAEQQENALNEKHRVEAEAYEVEQKELNNALIQKYETLLLRKEQEAELKRQNDIRSIIEENQRQQEVTRKQWMEEREEALRQAKADYNLKSGEMQKELISLQGQVKLKEQESEQRRQEAVKISQNVERLKIEFLKQMQADQEKMKSEVESLKRKHVEEEQSIKDRSEKVLRAAQQEFETANNAMIERIKDLEYKLVTRESRPEDREKIVQLEKEVAEKEYLCKRIMEEMKYFKMELQNRETSETTDAVKPTKQQQRGANKR</sequence>
<dbReference type="Pfam" id="PF15665">
    <property type="entry name" value="FAM184"/>
    <property type="match status" value="1"/>
</dbReference>